<name>A0ABR7LRC4_9ACTN</name>
<comment type="caution">
    <text evidence="3">The sequence shown here is derived from an EMBL/GenBank/DDBJ whole genome shotgun (WGS) entry which is preliminary data.</text>
</comment>
<dbReference type="InterPro" id="IPR052559">
    <property type="entry name" value="V-haloperoxidase"/>
</dbReference>
<dbReference type="SUPFAM" id="SSF48317">
    <property type="entry name" value="Acid phosphatase/Vanadium-dependent haloperoxidase"/>
    <property type="match status" value="1"/>
</dbReference>
<dbReference type="PANTHER" id="PTHR34599:SF2">
    <property type="entry name" value="TRAF-TYPE DOMAIN-CONTAINING PROTEIN"/>
    <property type="match status" value="1"/>
</dbReference>
<keyword evidence="4" id="KW-1185">Reference proteome</keyword>
<dbReference type="EMBL" id="JABVEC010000012">
    <property type="protein sequence ID" value="MBC6467387.1"/>
    <property type="molecule type" value="Genomic_DNA"/>
</dbReference>
<dbReference type="InterPro" id="IPR049283">
    <property type="entry name" value="DUF6851"/>
</dbReference>
<dbReference type="Gene3D" id="1.10.606.10">
    <property type="entry name" value="Vanadium-containing Chloroperoxidase, domain 2"/>
    <property type="match status" value="1"/>
</dbReference>
<evidence type="ECO:0000313" key="4">
    <source>
        <dbReference type="Proteomes" id="UP000805614"/>
    </source>
</evidence>
<proteinExistence type="predicted"/>
<dbReference type="Pfam" id="PF21167">
    <property type="entry name" value="DUF6851"/>
    <property type="match status" value="1"/>
</dbReference>
<sequence>MPKKAVRAAFDFDRGNAVSEVVFPALAQAQGVTISADGSDVTFIVDHALLLELSWFDAIAPYHPKAVGIFSNLGRRPPSENTNRNKNTAVIYASYRILNKLIPEFSAQWRNMMNSLGLDPDAGQENTDTAIGLGNLAARRALEARSKDGMNRFGDEGGSRYNTEPYGDYTGYVPVNTAYQLRNPSRWQPAIVSNNNGTFTVQQFVTPQMGRAKPITFDDPSQFRLAPPRDSDHHNLEAYRRQANEVLAASAALTDTQKMTAELFNDKFLSLGFAATATVIAQKGLDVEKTVHFVATVEVASFDTTVAVWYQKARFDAVRPFSAIRYLYGDKRVRAWGGPGKGTVDDITGKEWRSYLRTANHPEYPSGSAALCLAFAQASRRYFGTDAIQIAVPWQAGSSKIEPGVTPAHDITLSWNTWTGFAQDCGMSRLWAGVHFPASIKEMAGFAPQFGERAFTFVQQKLNGGR</sequence>
<dbReference type="InterPro" id="IPR016119">
    <property type="entry name" value="Br/Cl_peroxidase_C"/>
</dbReference>
<dbReference type="InterPro" id="IPR036938">
    <property type="entry name" value="PAP2/HPO_sf"/>
</dbReference>
<protein>
    <submittedName>
        <fullName evidence="3">Vanadium-dependent haloperoxidase</fullName>
    </submittedName>
</protein>
<feature type="domain" description="Vanadium-dependent haloperoxidase NapH1-like second helical-bundle" evidence="2">
    <location>
        <begin position="298"/>
        <end position="464"/>
    </location>
</feature>
<dbReference type="Pfam" id="PF22778">
    <property type="entry name" value="VCPO_2nd"/>
    <property type="match status" value="1"/>
</dbReference>
<dbReference type="CDD" id="cd03398">
    <property type="entry name" value="PAP2_haloperoxidase"/>
    <property type="match status" value="1"/>
</dbReference>
<dbReference type="InterPro" id="IPR055161">
    <property type="entry name" value="NapH1-like_2nd"/>
</dbReference>
<evidence type="ECO:0000313" key="3">
    <source>
        <dbReference type="EMBL" id="MBC6467387.1"/>
    </source>
</evidence>
<dbReference type="Proteomes" id="UP000805614">
    <property type="component" value="Unassembled WGS sequence"/>
</dbReference>
<gene>
    <name evidence="3" type="ORF">HKK74_18070</name>
</gene>
<evidence type="ECO:0000259" key="2">
    <source>
        <dbReference type="Pfam" id="PF22778"/>
    </source>
</evidence>
<organism evidence="3 4">
    <name type="scientific">Actinomadura alba</name>
    <dbReference type="NCBI Taxonomy" id="406431"/>
    <lineage>
        <taxon>Bacteria</taxon>
        <taxon>Bacillati</taxon>
        <taxon>Actinomycetota</taxon>
        <taxon>Actinomycetes</taxon>
        <taxon>Streptosporangiales</taxon>
        <taxon>Thermomonosporaceae</taxon>
        <taxon>Actinomadura</taxon>
    </lineage>
</organism>
<feature type="domain" description="DUF6851" evidence="1">
    <location>
        <begin position="50"/>
        <end position="189"/>
    </location>
</feature>
<reference evidence="3 4" key="1">
    <citation type="submission" date="2020-06" db="EMBL/GenBank/DDBJ databases">
        <title>Actinomadura xiongansis sp. nov., isolated from soil of Baiyangdian.</title>
        <authorList>
            <person name="Zhang X."/>
        </authorList>
    </citation>
    <scope>NUCLEOTIDE SEQUENCE [LARGE SCALE GENOMIC DNA]</scope>
    <source>
        <strain evidence="3 4">HBUM206468</strain>
    </source>
</reference>
<evidence type="ECO:0000259" key="1">
    <source>
        <dbReference type="Pfam" id="PF21167"/>
    </source>
</evidence>
<dbReference type="PANTHER" id="PTHR34599">
    <property type="entry name" value="PEROXIDASE-RELATED"/>
    <property type="match status" value="1"/>
</dbReference>
<accession>A0ABR7LRC4</accession>